<dbReference type="InterPro" id="IPR002625">
    <property type="entry name" value="Smr_dom"/>
</dbReference>
<sequence length="182" mass="20857">MNFKTGDEVELIDENLSGWVENVSGSSLTIQTSDGFILQVESDEVIKLENASLKVTEAELRQALKEKQPSKRKQVIAKRREKTIPAIEIDLHIEKLTHRVNRLDKYDILNLQIDTARHHLEKAIKNRNQRLVFIHGVGEGVLKQELRTLFSRYNQVAYEDADSTKYGFDAATAVYIYQKSIS</sequence>
<proteinExistence type="predicted"/>
<evidence type="ECO:0000313" key="2">
    <source>
        <dbReference type="EMBL" id="MFD2697346.1"/>
    </source>
</evidence>
<organism evidence="2 3">
    <name type="scientific">Mesonia sediminis</name>
    <dbReference type="NCBI Taxonomy" id="1703946"/>
    <lineage>
        <taxon>Bacteria</taxon>
        <taxon>Pseudomonadati</taxon>
        <taxon>Bacteroidota</taxon>
        <taxon>Flavobacteriia</taxon>
        <taxon>Flavobacteriales</taxon>
        <taxon>Flavobacteriaceae</taxon>
        <taxon>Mesonia</taxon>
    </lineage>
</organism>
<comment type="caution">
    <text evidence="2">The sequence shown here is derived from an EMBL/GenBank/DDBJ whole genome shotgun (WGS) entry which is preliminary data.</text>
</comment>
<dbReference type="Gene3D" id="3.30.1370.110">
    <property type="match status" value="1"/>
</dbReference>
<accession>A0ABW5SC04</accession>
<name>A0ABW5SC04_9FLAO</name>
<dbReference type="Proteomes" id="UP001597357">
    <property type="component" value="Unassembled WGS sequence"/>
</dbReference>
<dbReference type="RefSeq" id="WP_379045030.1">
    <property type="nucleotide sequence ID" value="NZ_JBHULZ010000023.1"/>
</dbReference>
<dbReference type="Pfam" id="PF01713">
    <property type="entry name" value="Smr"/>
    <property type="match status" value="1"/>
</dbReference>
<feature type="domain" description="Smr" evidence="1">
    <location>
        <begin position="117"/>
        <end position="175"/>
    </location>
</feature>
<dbReference type="InterPro" id="IPR036063">
    <property type="entry name" value="Smr_dom_sf"/>
</dbReference>
<dbReference type="EMBL" id="JBHULZ010000023">
    <property type="protein sequence ID" value="MFD2697346.1"/>
    <property type="molecule type" value="Genomic_DNA"/>
</dbReference>
<evidence type="ECO:0000259" key="1">
    <source>
        <dbReference type="Pfam" id="PF01713"/>
    </source>
</evidence>
<gene>
    <name evidence="2" type="ORF">ACFSQ0_05030</name>
</gene>
<protein>
    <submittedName>
        <fullName evidence="2">Smr/MutS family protein</fullName>
    </submittedName>
</protein>
<reference evidence="3" key="1">
    <citation type="journal article" date="2019" name="Int. J. Syst. Evol. Microbiol.">
        <title>The Global Catalogue of Microorganisms (GCM) 10K type strain sequencing project: providing services to taxonomists for standard genome sequencing and annotation.</title>
        <authorList>
            <consortium name="The Broad Institute Genomics Platform"/>
            <consortium name="The Broad Institute Genome Sequencing Center for Infectious Disease"/>
            <person name="Wu L."/>
            <person name="Ma J."/>
        </authorList>
    </citation>
    <scope>NUCLEOTIDE SEQUENCE [LARGE SCALE GENOMIC DNA]</scope>
    <source>
        <strain evidence="3">KCTC 42255</strain>
    </source>
</reference>
<evidence type="ECO:0000313" key="3">
    <source>
        <dbReference type="Proteomes" id="UP001597357"/>
    </source>
</evidence>
<keyword evidence="3" id="KW-1185">Reference proteome</keyword>